<feature type="region of interest" description="Disordered" evidence="1">
    <location>
        <begin position="45"/>
        <end position="65"/>
    </location>
</feature>
<evidence type="ECO:0000313" key="3">
    <source>
        <dbReference type="EMBL" id="CAD6505524.1"/>
    </source>
</evidence>
<proteinExistence type="predicted"/>
<evidence type="ECO:0000313" key="4">
    <source>
        <dbReference type="Proteomes" id="UP000683417"/>
    </source>
</evidence>
<evidence type="ECO:0000256" key="1">
    <source>
        <dbReference type="SAM" id="MobiDB-lite"/>
    </source>
</evidence>
<feature type="signal peptide" evidence="2">
    <location>
        <begin position="1"/>
        <end position="17"/>
    </location>
</feature>
<sequence>MQIFIIFQTMMVAGLMAMPLKIHGIRSLANHVINDKTSKMTERMNEQTSRNKEGNQFLHDKNSGNLTSMTAINSNSSVKRLARILSVPSVYLSRVMSGPEPQTKHVRRALHQTPSGFRLDGKHKFPYFNQKSISHLNRLMSSFQPSSSKHRLSQPYDNRNSRLPIKFKHSST</sequence>
<evidence type="ECO:0000256" key="2">
    <source>
        <dbReference type="SAM" id="SignalP"/>
    </source>
</evidence>
<reference evidence="3" key="1">
    <citation type="submission" date="2020-10" db="EMBL/GenBank/DDBJ databases">
        <authorList>
            <person name="Muller C M."/>
        </authorList>
    </citation>
    <scope>NUCLEOTIDE SEQUENCE</scope>
    <source>
        <strain evidence="3">THUN-12</strain>
    </source>
</reference>
<accession>A0A9W4GHC1</accession>
<comment type="caution">
    <text evidence="3">The sequence shown here is derived from an EMBL/GenBank/DDBJ whole genome shotgun (WGS) entry which is preliminary data.</text>
</comment>
<organism evidence="3 4">
    <name type="scientific">Blumeria graminis f. sp. triticale</name>
    <dbReference type="NCBI Taxonomy" id="1689686"/>
    <lineage>
        <taxon>Eukaryota</taxon>
        <taxon>Fungi</taxon>
        <taxon>Dikarya</taxon>
        <taxon>Ascomycota</taxon>
        <taxon>Pezizomycotina</taxon>
        <taxon>Leotiomycetes</taxon>
        <taxon>Erysiphales</taxon>
        <taxon>Erysiphaceae</taxon>
        <taxon>Blumeria</taxon>
    </lineage>
</organism>
<dbReference type="AlphaFoldDB" id="A0A9W4GHC1"/>
<dbReference type="Proteomes" id="UP000683417">
    <property type="component" value="Unassembled WGS sequence"/>
</dbReference>
<feature type="chain" id="PRO_5040964562" evidence="2">
    <location>
        <begin position="18"/>
        <end position="172"/>
    </location>
</feature>
<dbReference type="EMBL" id="CAJHIT010000009">
    <property type="protein sequence ID" value="CAD6505524.1"/>
    <property type="molecule type" value="Genomic_DNA"/>
</dbReference>
<gene>
    <name evidence="3" type="ORF">BGTH12_LOCUS6882</name>
</gene>
<keyword evidence="2" id="KW-0732">Signal</keyword>
<feature type="compositionally biased region" description="Basic and acidic residues" evidence="1">
    <location>
        <begin position="45"/>
        <end position="62"/>
    </location>
</feature>
<protein>
    <submittedName>
        <fullName evidence="3">BgTH12-01014</fullName>
    </submittedName>
</protein>
<name>A0A9W4GHC1_BLUGR</name>
<feature type="region of interest" description="Disordered" evidence="1">
    <location>
        <begin position="144"/>
        <end position="172"/>
    </location>
</feature>